<accession>A0A2S9VFL4</accession>
<dbReference type="EMBL" id="PVNP01000016">
    <property type="protein sequence ID" value="PRO75095.1"/>
    <property type="molecule type" value="Genomic_DNA"/>
</dbReference>
<dbReference type="OrthoDB" id="9808398at2"/>
<dbReference type="InterPro" id="IPR000639">
    <property type="entry name" value="Epox_hydrolase-like"/>
</dbReference>
<sequence>MSISLNFAQYHCEKQNAPWVVLIHGLFGNLDNLAALRRHLTDAFNVIAIDLPDHGESPWVDTFTLADCVSALVRVLDDQHIDKCHVVGHSLGGKVAMLTALTHPDRVDKLVPMDIAPVTYPPHHQSVFAGLKKVDLSSISGRKEADSVMQSEIKIPGVRQFLLKSLYQSDDGQWQWRFNVAGLEKDYANVGGFSAPDNARFEGGVTFIKGGESDYITRQHQAVIGKYFPNAKAKFVEGVGHWLHAEKPQVVNGLVERALTP</sequence>
<dbReference type="Gene3D" id="3.40.50.1820">
    <property type="entry name" value="alpha/beta hydrolase"/>
    <property type="match status" value="1"/>
</dbReference>
<dbReference type="InterPro" id="IPR029058">
    <property type="entry name" value="AB_hydrolase_fold"/>
</dbReference>
<dbReference type="RefSeq" id="WP_105933183.1">
    <property type="nucleotide sequence ID" value="NZ_PVNP01000016.1"/>
</dbReference>
<dbReference type="PRINTS" id="PR00111">
    <property type="entry name" value="ABHYDROLASE"/>
</dbReference>
<reference evidence="4" key="1">
    <citation type="journal article" date="2020" name="Int. J. Syst. Evol. Microbiol.">
        <title>Alteromonas alba sp. nov., a marine bacterium isolated from the seawater of the West Pacific Ocean.</title>
        <authorList>
            <person name="Sun C."/>
            <person name="Wu Y.-H."/>
            <person name="Xamxidin M."/>
            <person name="Cheng H."/>
            <person name="Xu X.-W."/>
        </authorList>
    </citation>
    <scope>NUCLEOTIDE SEQUENCE [LARGE SCALE GENOMIC DNA]</scope>
    <source>
        <strain evidence="4">190</strain>
    </source>
</reference>
<dbReference type="AlphaFoldDB" id="A0A2S9VFL4"/>
<organism evidence="3 4">
    <name type="scientific">Alteromonas alba</name>
    <dbReference type="NCBI Taxonomy" id="2079529"/>
    <lineage>
        <taxon>Bacteria</taxon>
        <taxon>Pseudomonadati</taxon>
        <taxon>Pseudomonadota</taxon>
        <taxon>Gammaproteobacteria</taxon>
        <taxon>Alteromonadales</taxon>
        <taxon>Alteromonadaceae</taxon>
        <taxon>Alteromonas/Salinimonas group</taxon>
        <taxon>Alteromonas</taxon>
    </lineage>
</organism>
<dbReference type="Proteomes" id="UP000238949">
    <property type="component" value="Unassembled WGS sequence"/>
</dbReference>
<evidence type="ECO:0000259" key="2">
    <source>
        <dbReference type="Pfam" id="PF12697"/>
    </source>
</evidence>
<proteinExistence type="predicted"/>
<dbReference type="SUPFAM" id="SSF53474">
    <property type="entry name" value="alpha/beta-Hydrolases"/>
    <property type="match status" value="1"/>
</dbReference>
<keyword evidence="1 3" id="KW-0378">Hydrolase</keyword>
<protein>
    <submittedName>
        <fullName evidence="3">Alpha/beta hydrolase</fullName>
    </submittedName>
</protein>
<name>A0A2S9VFL4_9ALTE</name>
<dbReference type="PRINTS" id="PR00412">
    <property type="entry name" value="EPOXHYDRLASE"/>
</dbReference>
<dbReference type="Pfam" id="PF12697">
    <property type="entry name" value="Abhydrolase_6"/>
    <property type="match status" value="1"/>
</dbReference>
<keyword evidence="4" id="KW-1185">Reference proteome</keyword>
<dbReference type="InterPro" id="IPR000073">
    <property type="entry name" value="AB_hydrolase_1"/>
</dbReference>
<comment type="caution">
    <text evidence="3">The sequence shown here is derived from an EMBL/GenBank/DDBJ whole genome shotgun (WGS) entry which is preliminary data.</text>
</comment>
<gene>
    <name evidence="3" type="ORF">C6Y40_02485</name>
</gene>
<dbReference type="PANTHER" id="PTHR46118">
    <property type="entry name" value="PROTEIN ABHD11"/>
    <property type="match status" value="1"/>
</dbReference>
<feature type="domain" description="AB hydrolase-1" evidence="2">
    <location>
        <begin position="20"/>
        <end position="252"/>
    </location>
</feature>
<dbReference type="GO" id="GO:0016787">
    <property type="term" value="F:hydrolase activity"/>
    <property type="evidence" value="ECO:0007669"/>
    <property type="project" value="UniProtKB-KW"/>
</dbReference>
<evidence type="ECO:0000313" key="4">
    <source>
        <dbReference type="Proteomes" id="UP000238949"/>
    </source>
</evidence>
<evidence type="ECO:0000256" key="1">
    <source>
        <dbReference type="ARBA" id="ARBA00022801"/>
    </source>
</evidence>
<evidence type="ECO:0000313" key="3">
    <source>
        <dbReference type="EMBL" id="PRO75095.1"/>
    </source>
</evidence>
<dbReference type="PANTHER" id="PTHR46118:SF4">
    <property type="entry name" value="PROTEIN ABHD11"/>
    <property type="match status" value="1"/>
</dbReference>